<evidence type="ECO:0000256" key="1">
    <source>
        <dbReference type="ARBA" id="ARBA00009173"/>
    </source>
</evidence>
<dbReference type="PANTHER" id="PTHR11995">
    <property type="entry name" value="NADH DEHYDROGENASE"/>
    <property type="match status" value="1"/>
</dbReference>
<keyword evidence="8" id="KW-0411">Iron-sulfur</keyword>
<evidence type="ECO:0000256" key="10">
    <source>
        <dbReference type="ARBA" id="ARBA00023136"/>
    </source>
</evidence>
<keyword evidence="2" id="KW-0813">Transport</keyword>
<evidence type="ECO:0000256" key="9">
    <source>
        <dbReference type="ARBA" id="ARBA00023027"/>
    </source>
</evidence>
<evidence type="ECO:0000313" key="13">
    <source>
        <dbReference type="EMBL" id="CAB4962181.1"/>
    </source>
</evidence>
<keyword evidence="6" id="KW-1278">Translocase</keyword>
<dbReference type="EMBL" id="CAFBOR010000083">
    <property type="protein sequence ID" value="CAB4986854.1"/>
    <property type="molecule type" value="Genomic_DNA"/>
</dbReference>
<dbReference type="GO" id="GO:0045271">
    <property type="term" value="C:respiratory chain complex I"/>
    <property type="evidence" value="ECO:0007669"/>
    <property type="project" value="TreeGrafter"/>
</dbReference>
<evidence type="ECO:0000313" key="15">
    <source>
        <dbReference type="EMBL" id="CAB5006350.1"/>
    </source>
</evidence>
<keyword evidence="4" id="KW-0004">4Fe-4S</keyword>
<keyword evidence="5" id="KW-0479">Metal-binding</keyword>
<dbReference type="GO" id="GO:0051539">
    <property type="term" value="F:4 iron, 4 sulfur cluster binding"/>
    <property type="evidence" value="ECO:0007669"/>
    <property type="project" value="UniProtKB-KW"/>
</dbReference>
<dbReference type="EMBL" id="CAFBPF010000042">
    <property type="protein sequence ID" value="CAB5006350.1"/>
    <property type="molecule type" value="Genomic_DNA"/>
</dbReference>
<organism evidence="15">
    <name type="scientific">freshwater metagenome</name>
    <dbReference type="NCBI Taxonomy" id="449393"/>
    <lineage>
        <taxon>unclassified sequences</taxon>
        <taxon>metagenomes</taxon>
        <taxon>ecological metagenomes</taxon>
    </lineage>
</organism>
<keyword evidence="7" id="KW-0408">Iron</keyword>
<dbReference type="PANTHER" id="PTHR11995:SF33">
    <property type="entry name" value="NADH-QUINONE OXIDOREDUCTASE SUBUNIT B 2"/>
    <property type="match status" value="1"/>
</dbReference>
<dbReference type="FunFam" id="3.40.50.12280:FF:000002">
    <property type="entry name" value="NADH-quinone oxidoreductase subunit B"/>
    <property type="match status" value="1"/>
</dbReference>
<accession>A0A6J7PL92</accession>
<dbReference type="InterPro" id="IPR006138">
    <property type="entry name" value="NADH_UQ_OxRdtase_20Kd_su"/>
</dbReference>
<dbReference type="InterPro" id="IPR006137">
    <property type="entry name" value="NADH_UbQ_OxRdtase-like_20kDa"/>
</dbReference>
<feature type="domain" description="NADH:ubiquinone oxidoreductase-like 20kDa subunit" evidence="11">
    <location>
        <begin position="38"/>
        <end position="149"/>
    </location>
</feature>
<dbReference type="EMBL" id="CAFBNL010000121">
    <property type="protein sequence ID" value="CAB4962181.1"/>
    <property type="molecule type" value="Genomic_DNA"/>
</dbReference>
<dbReference type="GO" id="GO:0048038">
    <property type="term" value="F:quinone binding"/>
    <property type="evidence" value="ECO:0007669"/>
    <property type="project" value="InterPro"/>
</dbReference>
<evidence type="ECO:0000256" key="8">
    <source>
        <dbReference type="ARBA" id="ARBA00023014"/>
    </source>
</evidence>
<evidence type="ECO:0000259" key="11">
    <source>
        <dbReference type="Pfam" id="PF01058"/>
    </source>
</evidence>
<evidence type="ECO:0000256" key="6">
    <source>
        <dbReference type="ARBA" id="ARBA00022967"/>
    </source>
</evidence>
<dbReference type="GO" id="GO:0008137">
    <property type="term" value="F:NADH dehydrogenase (ubiquinone) activity"/>
    <property type="evidence" value="ECO:0007669"/>
    <property type="project" value="InterPro"/>
</dbReference>
<name>A0A6J7PL92_9ZZZZ</name>
<evidence type="ECO:0000256" key="5">
    <source>
        <dbReference type="ARBA" id="ARBA00022723"/>
    </source>
</evidence>
<dbReference type="Pfam" id="PF01058">
    <property type="entry name" value="Oxidored_q6"/>
    <property type="match status" value="1"/>
</dbReference>
<dbReference type="HAMAP" id="MF_01356">
    <property type="entry name" value="NDH1_NuoB"/>
    <property type="match status" value="1"/>
</dbReference>
<dbReference type="NCBIfam" id="TIGR01957">
    <property type="entry name" value="nuoB_fam"/>
    <property type="match status" value="1"/>
</dbReference>
<dbReference type="SUPFAM" id="SSF56770">
    <property type="entry name" value="HydA/Nqo6-like"/>
    <property type="match status" value="1"/>
</dbReference>
<dbReference type="NCBIfam" id="NF005012">
    <property type="entry name" value="PRK06411.1"/>
    <property type="match status" value="1"/>
</dbReference>
<dbReference type="Gene3D" id="3.40.50.12280">
    <property type="match status" value="1"/>
</dbReference>
<comment type="similarity">
    <text evidence="1">Belongs to the complex I 20 kDa subunit family.</text>
</comment>
<evidence type="ECO:0000256" key="2">
    <source>
        <dbReference type="ARBA" id="ARBA00022448"/>
    </source>
</evidence>
<dbReference type="GO" id="GO:0046872">
    <property type="term" value="F:metal ion binding"/>
    <property type="evidence" value="ECO:0007669"/>
    <property type="project" value="UniProtKB-KW"/>
</dbReference>
<dbReference type="GO" id="GO:0015990">
    <property type="term" value="P:electron transport coupled proton transport"/>
    <property type="evidence" value="ECO:0007669"/>
    <property type="project" value="TreeGrafter"/>
</dbReference>
<evidence type="ECO:0000256" key="7">
    <source>
        <dbReference type="ARBA" id="ARBA00023004"/>
    </source>
</evidence>
<gene>
    <name evidence="12" type="ORF">UFOPK2242_00411</name>
    <name evidence="13" type="ORF">UFOPK3789_01358</name>
    <name evidence="14" type="ORF">UFOPK3974_00708</name>
    <name evidence="15" type="ORF">UFOPK4071_00476</name>
</gene>
<evidence type="ECO:0000256" key="4">
    <source>
        <dbReference type="ARBA" id="ARBA00022485"/>
    </source>
</evidence>
<dbReference type="EMBL" id="CAEZWM010000032">
    <property type="protein sequence ID" value="CAB4651041.1"/>
    <property type="molecule type" value="Genomic_DNA"/>
</dbReference>
<keyword evidence="9" id="KW-0520">NAD</keyword>
<sequence>MGLADSGMLQKPVAKPLTWLLNYSRKYSLWMFQWGLACCAIEMGAALASPRYDMMRIGVIPFPASPRQADLIVISGTVTDKMAPAIRRLYEQMPDPKYVISMGSCANCGGPYWDSYSVTKGIDQILPVDVYVPGCPPRPEALIQAVVMLQEQIQNEGIGNDDMRKRWNGEPINVV</sequence>
<keyword evidence="3" id="KW-1003">Cell membrane</keyword>
<dbReference type="AlphaFoldDB" id="A0A6J7PL92"/>
<dbReference type="GO" id="GO:0009060">
    <property type="term" value="P:aerobic respiration"/>
    <property type="evidence" value="ECO:0007669"/>
    <property type="project" value="TreeGrafter"/>
</dbReference>
<keyword evidence="10" id="KW-0472">Membrane</keyword>
<protein>
    <submittedName>
        <fullName evidence="15">Unannotated protein</fullName>
    </submittedName>
</protein>
<proteinExistence type="inferred from homology"/>
<evidence type="ECO:0000256" key="3">
    <source>
        <dbReference type="ARBA" id="ARBA00022475"/>
    </source>
</evidence>
<evidence type="ECO:0000313" key="12">
    <source>
        <dbReference type="EMBL" id="CAB4651041.1"/>
    </source>
</evidence>
<reference evidence="15" key="1">
    <citation type="submission" date="2020-05" db="EMBL/GenBank/DDBJ databases">
        <authorList>
            <person name="Chiriac C."/>
            <person name="Salcher M."/>
            <person name="Ghai R."/>
            <person name="Kavagutti S V."/>
        </authorList>
    </citation>
    <scope>NUCLEOTIDE SEQUENCE</scope>
</reference>
<evidence type="ECO:0000313" key="14">
    <source>
        <dbReference type="EMBL" id="CAB4986854.1"/>
    </source>
</evidence>